<feature type="binding site" evidence="3">
    <location>
        <position position="133"/>
    </location>
    <ligand>
        <name>a divalent metal cation</name>
        <dbReference type="ChEBI" id="CHEBI:60240"/>
    </ligand>
</feature>
<protein>
    <submittedName>
        <fullName evidence="4">Putative damage-inducible protein DinB</fullName>
    </submittedName>
</protein>
<gene>
    <name evidence="4" type="ORF">C8P70_11965</name>
</gene>
<dbReference type="SUPFAM" id="SSF109854">
    <property type="entry name" value="DinB/YfiT-like putative metalloenzymes"/>
    <property type="match status" value="1"/>
</dbReference>
<dbReference type="Gene3D" id="1.20.120.450">
    <property type="entry name" value="dinb family like domain"/>
    <property type="match status" value="1"/>
</dbReference>
<proteinExistence type="inferred from homology"/>
<dbReference type="Pfam" id="PF05163">
    <property type="entry name" value="DinB"/>
    <property type="match status" value="1"/>
</dbReference>
<dbReference type="InterPro" id="IPR007837">
    <property type="entry name" value="DinB"/>
</dbReference>
<keyword evidence="2 3" id="KW-0479">Metal-binding</keyword>
<dbReference type="OrthoDB" id="119432at2"/>
<evidence type="ECO:0000256" key="2">
    <source>
        <dbReference type="ARBA" id="ARBA00022723"/>
    </source>
</evidence>
<evidence type="ECO:0000256" key="3">
    <source>
        <dbReference type="PIRSR" id="PIRSR607837-1"/>
    </source>
</evidence>
<comment type="similarity">
    <text evidence="1">Belongs to the DinB family.</text>
</comment>
<evidence type="ECO:0000256" key="1">
    <source>
        <dbReference type="ARBA" id="ARBA00008635"/>
    </source>
</evidence>
<dbReference type="EMBL" id="SOAG01000019">
    <property type="protein sequence ID" value="TDS56628.1"/>
    <property type="molecule type" value="Genomic_DNA"/>
</dbReference>
<dbReference type="InterPro" id="IPR034660">
    <property type="entry name" value="DinB/YfiT-like"/>
</dbReference>
<feature type="binding site" evidence="3">
    <location>
        <position position="137"/>
    </location>
    <ligand>
        <name>a divalent metal cation</name>
        <dbReference type="ChEBI" id="CHEBI:60240"/>
    </ligand>
</feature>
<keyword evidence="5" id="KW-1185">Reference proteome</keyword>
<dbReference type="RefSeq" id="WP_133713011.1">
    <property type="nucleotide sequence ID" value="NZ_SOAG01000019.1"/>
</dbReference>
<name>A0A4R7ESW8_9FLAO</name>
<evidence type="ECO:0000313" key="5">
    <source>
        <dbReference type="Proteomes" id="UP000295215"/>
    </source>
</evidence>
<dbReference type="GO" id="GO:0046872">
    <property type="term" value="F:metal ion binding"/>
    <property type="evidence" value="ECO:0007669"/>
    <property type="project" value="UniProtKB-KW"/>
</dbReference>
<comment type="caution">
    <text evidence="4">The sequence shown here is derived from an EMBL/GenBank/DDBJ whole genome shotgun (WGS) entry which is preliminary data.</text>
</comment>
<organism evidence="4 5">
    <name type="scientific">Myroides indicus</name>
    <dbReference type="NCBI Taxonomy" id="1323422"/>
    <lineage>
        <taxon>Bacteria</taxon>
        <taxon>Pseudomonadati</taxon>
        <taxon>Bacteroidota</taxon>
        <taxon>Flavobacteriia</taxon>
        <taxon>Flavobacteriales</taxon>
        <taxon>Flavobacteriaceae</taxon>
        <taxon>Myroides</taxon>
    </lineage>
</organism>
<dbReference type="AlphaFoldDB" id="A0A4R7ESW8"/>
<reference evidence="4 5" key="1">
    <citation type="submission" date="2019-03" db="EMBL/GenBank/DDBJ databases">
        <title>Genomic Encyclopedia of Archaeal and Bacterial Type Strains, Phase II (KMG-II): from individual species to whole genera.</title>
        <authorList>
            <person name="Goeker M."/>
        </authorList>
    </citation>
    <scope>NUCLEOTIDE SEQUENCE [LARGE SCALE GENOMIC DNA]</scope>
    <source>
        <strain evidence="4 5">DSM 28213</strain>
    </source>
</reference>
<accession>A0A4R7ESW8</accession>
<sequence length="167" mass="19378">MSINSSFLKELEKEIASTKKIIARIPNDKWGWKPHEKSMSVGDLAKHITELTIWTVNITEKDKLDFHQDYVPLKATTTEDLLELLDEFYEQSRKAVEKFDEKKWEEDWSLTAGEHLIAKMPKIAANRFIVNNHIYHHRGQLSVYLRLLDIPIPGMYGPSADESIKSI</sequence>
<evidence type="ECO:0000313" key="4">
    <source>
        <dbReference type="EMBL" id="TDS56628.1"/>
    </source>
</evidence>
<feature type="binding site" evidence="3">
    <location>
        <position position="47"/>
    </location>
    <ligand>
        <name>a divalent metal cation</name>
        <dbReference type="ChEBI" id="CHEBI:60240"/>
    </ligand>
</feature>
<dbReference type="Proteomes" id="UP000295215">
    <property type="component" value="Unassembled WGS sequence"/>
</dbReference>